<dbReference type="Proteomes" id="UP000633219">
    <property type="component" value="Unassembled WGS sequence"/>
</dbReference>
<sequence>MKKIIVLSDIHLGPSGTVKFGLDTAVRFARALDDINKLYGDADLCVFAGDIADEANPAAYQLFEDMRTRLSMPQYVLLGNHDDRQVYLDNCKAPMLDVDGFVQGAHDLGDTRIVMLDSSEPGHVEGILCPKRLSWLSEQLSAAKAKNQQVVLIIHHNPQKLFMPVDRYSLAEPDMLLSVLKESGARIPLIMAGHCHITTAGSWGGFPVVTISGNQHSVAPFLPGMTGQQACYEGPAQFGIIMCEEENCTVHFHSYINRNVELPAAMFPWKKDQWQKVPDFLQ</sequence>
<comment type="similarity">
    <text evidence="4">Belongs to the cyclic nucleotide phosphodiesterase class-III family.</text>
</comment>
<reference evidence="6" key="1">
    <citation type="submission" date="2021-01" db="EMBL/GenBank/DDBJ databases">
        <title>Rhizobium sp. strain KVB221 16S ribosomal RNA gene Genome sequencing and assembly.</title>
        <authorList>
            <person name="Kang M."/>
        </authorList>
    </citation>
    <scope>NUCLEOTIDE SEQUENCE</scope>
    <source>
        <strain evidence="6">KVB221</strain>
    </source>
</reference>
<protein>
    <submittedName>
        <fullName evidence="6">Metallophosphoesterase</fullName>
    </submittedName>
</protein>
<evidence type="ECO:0000313" key="7">
    <source>
        <dbReference type="Proteomes" id="UP000633219"/>
    </source>
</evidence>
<evidence type="ECO:0000256" key="2">
    <source>
        <dbReference type="ARBA" id="ARBA00022801"/>
    </source>
</evidence>
<dbReference type="RefSeq" id="WP_201660088.1">
    <property type="nucleotide sequence ID" value="NZ_JAEQNC010000008.1"/>
</dbReference>
<accession>A0A936YN62</accession>
<evidence type="ECO:0000313" key="6">
    <source>
        <dbReference type="EMBL" id="MBL0373513.1"/>
    </source>
</evidence>
<keyword evidence="3" id="KW-0408">Iron</keyword>
<evidence type="ECO:0000259" key="5">
    <source>
        <dbReference type="Pfam" id="PF00149"/>
    </source>
</evidence>
<keyword evidence="7" id="KW-1185">Reference proteome</keyword>
<dbReference type="PANTHER" id="PTHR42988">
    <property type="entry name" value="PHOSPHOHYDROLASE"/>
    <property type="match status" value="1"/>
</dbReference>
<evidence type="ECO:0000256" key="3">
    <source>
        <dbReference type="ARBA" id="ARBA00023004"/>
    </source>
</evidence>
<dbReference type="InterPro" id="IPR050884">
    <property type="entry name" value="CNP_phosphodiesterase-III"/>
</dbReference>
<organism evidence="6 7">
    <name type="scientific">Rhizobium setariae</name>
    <dbReference type="NCBI Taxonomy" id="2801340"/>
    <lineage>
        <taxon>Bacteria</taxon>
        <taxon>Pseudomonadati</taxon>
        <taxon>Pseudomonadota</taxon>
        <taxon>Alphaproteobacteria</taxon>
        <taxon>Hyphomicrobiales</taxon>
        <taxon>Rhizobiaceae</taxon>
        <taxon>Rhizobium/Agrobacterium group</taxon>
        <taxon>Rhizobium</taxon>
    </lineage>
</organism>
<feature type="domain" description="Calcineurin-like phosphoesterase" evidence="5">
    <location>
        <begin position="3"/>
        <end position="196"/>
    </location>
</feature>
<dbReference type="InterPro" id="IPR004843">
    <property type="entry name" value="Calcineurin-like_PHP"/>
</dbReference>
<dbReference type="Pfam" id="PF00149">
    <property type="entry name" value="Metallophos"/>
    <property type="match status" value="1"/>
</dbReference>
<keyword evidence="2" id="KW-0378">Hydrolase</keyword>
<dbReference type="EMBL" id="JAEQNC010000008">
    <property type="protein sequence ID" value="MBL0373513.1"/>
    <property type="molecule type" value="Genomic_DNA"/>
</dbReference>
<comment type="caution">
    <text evidence="6">The sequence shown here is derived from an EMBL/GenBank/DDBJ whole genome shotgun (WGS) entry which is preliminary data.</text>
</comment>
<keyword evidence="1" id="KW-0479">Metal-binding</keyword>
<dbReference type="InterPro" id="IPR029052">
    <property type="entry name" value="Metallo-depent_PP-like"/>
</dbReference>
<dbReference type="PANTHER" id="PTHR42988:SF2">
    <property type="entry name" value="CYCLIC NUCLEOTIDE PHOSPHODIESTERASE CBUA0032-RELATED"/>
    <property type="match status" value="1"/>
</dbReference>
<dbReference type="SUPFAM" id="SSF56300">
    <property type="entry name" value="Metallo-dependent phosphatases"/>
    <property type="match status" value="1"/>
</dbReference>
<dbReference type="GO" id="GO:0016787">
    <property type="term" value="F:hydrolase activity"/>
    <property type="evidence" value="ECO:0007669"/>
    <property type="project" value="UniProtKB-KW"/>
</dbReference>
<dbReference type="AlphaFoldDB" id="A0A936YN62"/>
<proteinExistence type="inferred from homology"/>
<evidence type="ECO:0000256" key="1">
    <source>
        <dbReference type="ARBA" id="ARBA00022723"/>
    </source>
</evidence>
<dbReference type="Gene3D" id="3.60.21.10">
    <property type="match status" value="1"/>
</dbReference>
<name>A0A936YN62_9HYPH</name>
<evidence type="ECO:0000256" key="4">
    <source>
        <dbReference type="ARBA" id="ARBA00025742"/>
    </source>
</evidence>
<dbReference type="GO" id="GO:0046872">
    <property type="term" value="F:metal ion binding"/>
    <property type="evidence" value="ECO:0007669"/>
    <property type="project" value="UniProtKB-KW"/>
</dbReference>
<gene>
    <name evidence="6" type="ORF">JJB09_15900</name>
</gene>